<sequence>MTARSTWIERGPNGRPYLVRKKSDMPSTRQLLSQTLLRRSARSLFSSRDSRQNHHVQCVTAADGQLALPAPTSPNPPAAPSTHPAAPMAPTSQPQPQPVTMYLLPPQHSQNHSDSQEKNNSQEHATNPPGQFIPAPPPPGIFPIGPFPPHPMPPPPPNFFAPPTQFPSQLQSFLATPPTVPPGVHTSTVPAPTQPYGPQIPLPGPITTQGEARYKCEICGRYRSARYHYKHPIQPGQLPGKTICRKCREEATDSEEGDSSDSVQSRRSRHNHSRAQPRRSTSTYRSRRHRSRSRARSRGHPKLINYDYGPYRVPSFTDSSSSSHEEEPHSARSRRYRRPENAYAGLATRTRRLRLSPLGERTYYDDDRGGRRRNYEDGFKDREHDGPRQSKIPQQAGSPIFGDRCMLSHEKVILPNADQYRPGANIRPCPLTMLHTAHGALVILRTTMKLTNEGRYGCDPDLLGEVATTTDI</sequence>
<gene>
    <name evidence="2" type="ORF">Z519_11669</name>
</gene>
<feature type="compositionally biased region" description="Basic and acidic residues" evidence="1">
    <location>
        <begin position="362"/>
        <end position="388"/>
    </location>
</feature>
<protein>
    <submittedName>
        <fullName evidence="2">Uncharacterized protein</fullName>
    </submittedName>
</protein>
<keyword evidence="3" id="KW-1185">Reference proteome</keyword>
<evidence type="ECO:0000313" key="3">
    <source>
        <dbReference type="Proteomes" id="UP000053789"/>
    </source>
</evidence>
<feature type="compositionally biased region" description="Basic residues" evidence="1">
    <location>
        <begin position="266"/>
        <end position="277"/>
    </location>
</feature>
<dbReference type="AlphaFoldDB" id="A0A0D2H9W8"/>
<feature type="region of interest" description="Disordered" evidence="1">
    <location>
        <begin position="249"/>
        <end position="398"/>
    </location>
</feature>
<reference evidence="2" key="1">
    <citation type="submission" date="2015-01" db="EMBL/GenBank/DDBJ databases">
        <title>The Genome Sequence of Cladophialophora bantiana CBS 173.52.</title>
        <authorList>
            <consortium name="The Broad Institute Genomics Platform"/>
            <person name="Cuomo C."/>
            <person name="de Hoog S."/>
            <person name="Gorbushina A."/>
            <person name="Stielow B."/>
            <person name="Teixiera M."/>
            <person name="Abouelleil A."/>
            <person name="Chapman S.B."/>
            <person name="Priest M."/>
            <person name="Young S.K."/>
            <person name="Wortman J."/>
            <person name="Nusbaum C."/>
            <person name="Birren B."/>
        </authorList>
    </citation>
    <scope>NUCLEOTIDE SEQUENCE [LARGE SCALE GENOMIC DNA]</scope>
    <source>
        <strain evidence="2">CBS 173.52</strain>
    </source>
</reference>
<name>A0A0D2H9W8_CLAB1</name>
<dbReference type="OrthoDB" id="4160503at2759"/>
<dbReference type="HOGENOM" id="CLU_578701_0_0_1"/>
<dbReference type="VEuPathDB" id="FungiDB:Z519_11669"/>
<evidence type="ECO:0000313" key="2">
    <source>
        <dbReference type="EMBL" id="KIW87695.1"/>
    </source>
</evidence>
<feature type="compositionally biased region" description="Low complexity" evidence="1">
    <location>
        <begin position="80"/>
        <end position="92"/>
    </location>
</feature>
<organism evidence="2 3">
    <name type="scientific">Cladophialophora bantiana (strain ATCC 10958 / CBS 173.52 / CDC B-1940 / NIH 8579)</name>
    <name type="common">Xylohypha bantiana</name>
    <dbReference type="NCBI Taxonomy" id="1442370"/>
    <lineage>
        <taxon>Eukaryota</taxon>
        <taxon>Fungi</taxon>
        <taxon>Dikarya</taxon>
        <taxon>Ascomycota</taxon>
        <taxon>Pezizomycotina</taxon>
        <taxon>Eurotiomycetes</taxon>
        <taxon>Chaetothyriomycetidae</taxon>
        <taxon>Chaetothyriales</taxon>
        <taxon>Herpotrichiellaceae</taxon>
        <taxon>Cladophialophora</taxon>
    </lineage>
</organism>
<feature type="region of interest" description="Disordered" evidence="1">
    <location>
        <begin position="1"/>
        <end position="26"/>
    </location>
</feature>
<proteinExistence type="predicted"/>
<dbReference type="Proteomes" id="UP000053789">
    <property type="component" value="Unassembled WGS sequence"/>
</dbReference>
<feature type="compositionally biased region" description="Basic residues" evidence="1">
    <location>
        <begin position="285"/>
        <end position="301"/>
    </location>
</feature>
<dbReference type="RefSeq" id="XP_016614364.1">
    <property type="nucleotide sequence ID" value="XM_016769380.1"/>
</dbReference>
<dbReference type="EMBL" id="KN847002">
    <property type="protein sequence ID" value="KIW87695.1"/>
    <property type="molecule type" value="Genomic_DNA"/>
</dbReference>
<accession>A0A0D2H9W8</accession>
<dbReference type="GeneID" id="27704597"/>
<evidence type="ECO:0000256" key="1">
    <source>
        <dbReference type="SAM" id="MobiDB-lite"/>
    </source>
</evidence>
<feature type="region of interest" description="Disordered" evidence="1">
    <location>
        <begin position="66"/>
        <end position="141"/>
    </location>
</feature>